<feature type="binding site" evidence="6">
    <location>
        <begin position="16"/>
        <end position="18"/>
    </location>
    <ligand>
        <name>FMN</name>
        <dbReference type="ChEBI" id="CHEBI:58210"/>
    </ligand>
</feature>
<proteinExistence type="inferred from homology"/>
<comment type="cofactor">
    <cofactor evidence="6">
        <name>FMN</name>
        <dbReference type="ChEBI" id="CHEBI:58210"/>
    </cofactor>
    <text evidence="6">Binds 1 FMN per subunit.</text>
</comment>
<name>A0A1C5I3N8_9ACTN</name>
<dbReference type="PANTHER" id="PTHR43741:SF4">
    <property type="entry name" value="FMN-DEPENDENT NADH:QUINONE OXIDOREDUCTASE"/>
    <property type="match status" value="1"/>
</dbReference>
<dbReference type="GO" id="GO:0016655">
    <property type="term" value="F:oxidoreductase activity, acting on NAD(P)H, quinone or similar compound as acceptor"/>
    <property type="evidence" value="ECO:0007669"/>
    <property type="project" value="InterPro"/>
</dbReference>
<evidence type="ECO:0000256" key="3">
    <source>
        <dbReference type="ARBA" id="ARBA00023002"/>
    </source>
</evidence>
<reference evidence="9" key="1">
    <citation type="submission" date="2016-06" db="EMBL/GenBank/DDBJ databases">
        <authorList>
            <person name="Varghese N."/>
            <person name="Submissions Spin"/>
        </authorList>
    </citation>
    <scope>NUCLEOTIDE SEQUENCE [LARGE SCALE GENOMIC DNA]</scope>
    <source>
        <strain evidence="9">DSM 45647</strain>
    </source>
</reference>
<comment type="function">
    <text evidence="6">Quinone reductase that provides resistance to thiol-specific stress caused by electrophilic quinones.</text>
</comment>
<keyword evidence="1 6" id="KW-0285">Flavoprotein</keyword>
<feature type="domain" description="Flavodoxin-like fold" evidence="7">
    <location>
        <begin position="3"/>
        <end position="169"/>
    </location>
</feature>
<feature type="binding site" evidence="6">
    <location>
        <position position="10"/>
    </location>
    <ligand>
        <name>FMN</name>
        <dbReference type="ChEBI" id="CHEBI:58210"/>
    </ligand>
</feature>
<dbReference type="AlphaFoldDB" id="A0A1C5I3N8"/>
<dbReference type="EMBL" id="FMDM01000004">
    <property type="protein sequence ID" value="SCG52930.1"/>
    <property type="molecule type" value="Genomic_DNA"/>
</dbReference>
<evidence type="ECO:0000313" key="9">
    <source>
        <dbReference type="Proteomes" id="UP000199360"/>
    </source>
</evidence>
<evidence type="ECO:0000256" key="1">
    <source>
        <dbReference type="ARBA" id="ARBA00022630"/>
    </source>
</evidence>
<dbReference type="InterPro" id="IPR003680">
    <property type="entry name" value="Flavodoxin_fold"/>
</dbReference>
<dbReference type="HAMAP" id="MF_01216">
    <property type="entry name" value="Azoreductase_type1"/>
    <property type="match status" value="1"/>
</dbReference>
<dbReference type="SUPFAM" id="SSF52218">
    <property type="entry name" value="Flavoproteins"/>
    <property type="match status" value="1"/>
</dbReference>
<feature type="binding site" evidence="6">
    <location>
        <begin position="138"/>
        <end position="141"/>
    </location>
    <ligand>
        <name>FMN</name>
        <dbReference type="ChEBI" id="CHEBI:58210"/>
    </ligand>
</feature>
<keyword evidence="4 6" id="KW-0520">NAD</keyword>
<dbReference type="GO" id="GO:0010181">
    <property type="term" value="F:FMN binding"/>
    <property type="evidence" value="ECO:0007669"/>
    <property type="project" value="UniProtKB-UniRule"/>
</dbReference>
<protein>
    <recommendedName>
        <fullName evidence="6">FMN dependent NADH:quinone oxidoreductase</fullName>
        <ecNumber evidence="6">1.6.5.-</ecNumber>
    </recommendedName>
    <alternativeName>
        <fullName evidence="6">Azo-dye reductase</fullName>
    </alternativeName>
    <alternativeName>
        <fullName evidence="6">FMN-dependent NADH-azo compound oxidoreductase</fullName>
    </alternativeName>
    <alternativeName>
        <fullName evidence="6">FMN-dependent NADH-azoreductase</fullName>
        <ecNumber evidence="6">1.7.1.17</ecNumber>
    </alternativeName>
</protein>
<dbReference type="STRING" id="745366.GA0070213_104408"/>
<dbReference type="PANTHER" id="PTHR43741">
    <property type="entry name" value="FMN-DEPENDENT NADH-AZOREDUCTASE 1"/>
    <property type="match status" value="1"/>
</dbReference>
<dbReference type="GO" id="GO:0016652">
    <property type="term" value="F:oxidoreductase activity, acting on NAD(P)H as acceptor"/>
    <property type="evidence" value="ECO:0007669"/>
    <property type="project" value="UniProtKB-UniRule"/>
</dbReference>
<gene>
    <name evidence="6" type="primary">azoR</name>
    <name evidence="8" type="ORF">GA0070213_104408</name>
</gene>
<evidence type="ECO:0000256" key="5">
    <source>
        <dbReference type="ARBA" id="ARBA00048542"/>
    </source>
</evidence>
<evidence type="ECO:0000256" key="6">
    <source>
        <dbReference type="HAMAP-Rule" id="MF_01216"/>
    </source>
</evidence>
<comment type="function">
    <text evidence="6">Also exhibits azoreductase activity. Catalyzes the reductive cleavage of the azo bond in aromatic azo compounds to the corresponding amines.</text>
</comment>
<dbReference type="Gene3D" id="3.40.50.360">
    <property type="match status" value="1"/>
</dbReference>
<keyword evidence="2 6" id="KW-0288">FMN</keyword>
<evidence type="ECO:0000313" key="8">
    <source>
        <dbReference type="EMBL" id="SCG52930.1"/>
    </source>
</evidence>
<dbReference type="RefSeq" id="WP_091061348.1">
    <property type="nucleotide sequence ID" value="NZ_FMDM01000004.1"/>
</dbReference>
<accession>A0A1C5I3N8</accession>
<evidence type="ECO:0000259" key="7">
    <source>
        <dbReference type="Pfam" id="PF02525"/>
    </source>
</evidence>
<comment type="catalytic activity">
    <reaction evidence="6">
        <text>2 a quinone + NADH + H(+) = 2 a 1,4-benzosemiquinone + NAD(+)</text>
        <dbReference type="Rhea" id="RHEA:65952"/>
        <dbReference type="ChEBI" id="CHEBI:15378"/>
        <dbReference type="ChEBI" id="CHEBI:57540"/>
        <dbReference type="ChEBI" id="CHEBI:57945"/>
        <dbReference type="ChEBI" id="CHEBI:132124"/>
        <dbReference type="ChEBI" id="CHEBI:134225"/>
    </reaction>
</comment>
<dbReference type="InterPro" id="IPR050104">
    <property type="entry name" value="FMN-dep_NADH:Q_OxRdtase_AzoR1"/>
</dbReference>
<organism evidence="8 9">
    <name type="scientific">Micromonospora humi</name>
    <dbReference type="NCBI Taxonomy" id="745366"/>
    <lineage>
        <taxon>Bacteria</taxon>
        <taxon>Bacillati</taxon>
        <taxon>Actinomycetota</taxon>
        <taxon>Actinomycetes</taxon>
        <taxon>Micromonosporales</taxon>
        <taxon>Micromonosporaceae</taxon>
        <taxon>Micromonospora</taxon>
    </lineage>
</organism>
<keyword evidence="9" id="KW-1185">Reference proteome</keyword>
<comment type="catalytic activity">
    <reaction evidence="5">
        <text>N,N-dimethyl-1,4-phenylenediamine + anthranilate + 2 NAD(+) = 2-(4-dimethylaminophenyl)diazenylbenzoate + 2 NADH + 2 H(+)</text>
        <dbReference type="Rhea" id="RHEA:55872"/>
        <dbReference type="ChEBI" id="CHEBI:15378"/>
        <dbReference type="ChEBI" id="CHEBI:15783"/>
        <dbReference type="ChEBI" id="CHEBI:16567"/>
        <dbReference type="ChEBI" id="CHEBI:57540"/>
        <dbReference type="ChEBI" id="CHEBI:57945"/>
        <dbReference type="ChEBI" id="CHEBI:71579"/>
        <dbReference type="EC" id="1.7.1.17"/>
    </reaction>
    <physiologicalReaction direction="right-to-left" evidence="5">
        <dbReference type="Rhea" id="RHEA:55874"/>
    </physiologicalReaction>
</comment>
<comment type="similarity">
    <text evidence="6">Belongs to the azoreductase type 1 family.</text>
</comment>
<sequence>MAHLLHIDSSITGERSVSRRLTARAVAAWRAAHPDGTVTYRDLGQDPLPHLDTAGGLARMVPPDQHTPEQSASWRLTEELVAEVAQADTVVLGLPLYNYGAPSSVKTWVDHLIAPGLAFDPATGAGLLGGREFVVLGSRGGGYGEGTPRAGWDHSEPWLPHGLSRTGLEPRFISAELTLAPVNPAMAELIPLHEASLAAAERAIDELWTPVAAGV</sequence>
<dbReference type="EC" id="1.6.5.-" evidence="6"/>
<evidence type="ECO:0000256" key="4">
    <source>
        <dbReference type="ARBA" id="ARBA00023027"/>
    </source>
</evidence>
<keyword evidence="3 6" id="KW-0560">Oxidoreductase</keyword>
<dbReference type="Pfam" id="PF02525">
    <property type="entry name" value="Flavodoxin_2"/>
    <property type="match status" value="1"/>
</dbReference>
<comment type="caution">
    <text evidence="6">Lacks conserved residue(s) required for the propagation of feature annotation.</text>
</comment>
<dbReference type="EC" id="1.7.1.17" evidence="6"/>
<dbReference type="OrthoDB" id="9805013at2"/>
<comment type="subunit">
    <text evidence="6">Homodimer.</text>
</comment>
<evidence type="ECO:0000256" key="2">
    <source>
        <dbReference type="ARBA" id="ARBA00022643"/>
    </source>
</evidence>
<dbReference type="InterPro" id="IPR029039">
    <property type="entry name" value="Flavoprotein-like_sf"/>
</dbReference>
<dbReference type="Proteomes" id="UP000199360">
    <property type="component" value="Unassembled WGS sequence"/>
</dbReference>
<dbReference type="GO" id="GO:0009055">
    <property type="term" value="F:electron transfer activity"/>
    <property type="evidence" value="ECO:0007669"/>
    <property type="project" value="UniProtKB-UniRule"/>
</dbReference>
<dbReference type="InterPro" id="IPR023048">
    <property type="entry name" value="NADH:quinone_OxRdtase_FMN_depd"/>
</dbReference>